<dbReference type="CDD" id="cd22778">
    <property type="entry name" value="DPBB_CEPL-like"/>
    <property type="match status" value="1"/>
</dbReference>
<organism evidence="5 6">
    <name type="scientific">Amanita thiersii Skay4041</name>
    <dbReference type="NCBI Taxonomy" id="703135"/>
    <lineage>
        <taxon>Eukaryota</taxon>
        <taxon>Fungi</taxon>
        <taxon>Dikarya</taxon>
        <taxon>Basidiomycota</taxon>
        <taxon>Agaricomycotina</taxon>
        <taxon>Agaricomycetes</taxon>
        <taxon>Agaricomycetidae</taxon>
        <taxon>Agaricales</taxon>
        <taxon>Pluteineae</taxon>
        <taxon>Amanitaceae</taxon>
        <taxon>Amanita</taxon>
    </lineage>
</organism>
<evidence type="ECO:0000256" key="1">
    <source>
        <dbReference type="ARBA" id="ARBA00004613"/>
    </source>
</evidence>
<evidence type="ECO:0000313" key="6">
    <source>
        <dbReference type="Proteomes" id="UP000242287"/>
    </source>
</evidence>
<dbReference type="SUPFAM" id="SSF50685">
    <property type="entry name" value="Barwin-like endoglucanases"/>
    <property type="match status" value="1"/>
</dbReference>
<accession>A0A2A9NZY6</accession>
<dbReference type="InterPro" id="IPR010829">
    <property type="entry name" value="Cerato-platanin"/>
</dbReference>
<comment type="similarity">
    <text evidence="2">Belongs to the cerato-platanin family.</text>
</comment>
<proteinExistence type="inferred from homology"/>
<dbReference type="STRING" id="703135.A0A2A9NZY6"/>
<dbReference type="Pfam" id="PF07249">
    <property type="entry name" value="Cerato-platanin"/>
    <property type="match status" value="1"/>
</dbReference>
<gene>
    <name evidence="5" type="ORF">AMATHDRAFT_73378</name>
</gene>
<name>A0A2A9NZY6_9AGAR</name>
<keyword evidence="3" id="KW-0964">Secreted</keyword>
<dbReference type="Gene3D" id="2.40.40.10">
    <property type="entry name" value="RlpA-like domain"/>
    <property type="match status" value="1"/>
</dbReference>
<sequence length="144" mass="15116">MKFSSAFVVLAGLIVPGALSTSVTYDQTYDNADGQMTSVACSNGMNGIISRYGYTKFSQLPTFPYIGGAAAVTGWNSPKCGSCWQLTFNDGTQKRTINVTAIDYAANGFNIGLKAMDKLTNGNGVQYGVVDVTATELPAKACGL</sequence>
<dbReference type="GO" id="GO:0005576">
    <property type="term" value="C:extracellular region"/>
    <property type="evidence" value="ECO:0007669"/>
    <property type="project" value="UniProtKB-SubCell"/>
</dbReference>
<dbReference type="AlphaFoldDB" id="A0A2A9NZY6"/>
<reference evidence="5 6" key="1">
    <citation type="submission" date="2014-02" db="EMBL/GenBank/DDBJ databases">
        <title>Transposable element dynamics among asymbiotic and ectomycorrhizal Amanita fungi.</title>
        <authorList>
            <consortium name="DOE Joint Genome Institute"/>
            <person name="Hess J."/>
            <person name="Skrede I."/>
            <person name="Wolfe B."/>
            <person name="LaButti K."/>
            <person name="Ohm R.A."/>
            <person name="Grigoriev I.V."/>
            <person name="Pringle A."/>
        </authorList>
    </citation>
    <scope>NUCLEOTIDE SEQUENCE [LARGE SCALE GENOMIC DNA]</scope>
    <source>
        <strain evidence="5 6">SKay4041</strain>
    </source>
</reference>
<comment type="subcellular location">
    <subcellularLocation>
        <location evidence="1">Secreted</location>
    </subcellularLocation>
</comment>
<evidence type="ECO:0000256" key="3">
    <source>
        <dbReference type="ARBA" id="ARBA00022525"/>
    </source>
</evidence>
<keyword evidence="4" id="KW-0732">Signal</keyword>
<dbReference type="EMBL" id="KZ301973">
    <property type="protein sequence ID" value="PFH53582.1"/>
    <property type="molecule type" value="Genomic_DNA"/>
</dbReference>
<dbReference type="Proteomes" id="UP000242287">
    <property type="component" value="Unassembled WGS sequence"/>
</dbReference>
<evidence type="ECO:0000313" key="5">
    <source>
        <dbReference type="EMBL" id="PFH53582.1"/>
    </source>
</evidence>
<protein>
    <recommendedName>
        <fullName evidence="7">Cerato-platanin</fullName>
    </recommendedName>
</protein>
<dbReference type="InterPro" id="IPR036908">
    <property type="entry name" value="RlpA-like_sf"/>
</dbReference>
<evidence type="ECO:0008006" key="7">
    <source>
        <dbReference type="Google" id="ProtNLM"/>
    </source>
</evidence>
<evidence type="ECO:0000256" key="4">
    <source>
        <dbReference type="SAM" id="SignalP"/>
    </source>
</evidence>
<feature type="signal peptide" evidence="4">
    <location>
        <begin position="1"/>
        <end position="20"/>
    </location>
</feature>
<feature type="chain" id="PRO_5012993147" description="Cerato-platanin" evidence="4">
    <location>
        <begin position="21"/>
        <end position="144"/>
    </location>
</feature>
<dbReference type="OrthoDB" id="4898945at2759"/>
<evidence type="ECO:0000256" key="2">
    <source>
        <dbReference type="ARBA" id="ARBA00010421"/>
    </source>
</evidence>
<keyword evidence="6" id="KW-1185">Reference proteome</keyword>